<keyword evidence="1" id="KW-1133">Transmembrane helix</keyword>
<accession>A0A450Z4U4</accession>
<name>A0A450Z4U4_9GAMM</name>
<evidence type="ECO:0000256" key="1">
    <source>
        <dbReference type="SAM" id="Phobius"/>
    </source>
</evidence>
<keyword evidence="1" id="KW-0812">Transmembrane</keyword>
<gene>
    <name evidence="3" type="ORF">BECKSD772E_GA0070983_11415</name>
    <name evidence="2" type="ORF">BECKSD772F_GA0070984_11445</name>
</gene>
<feature type="transmembrane region" description="Helical" evidence="1">
    <location>
        <begin position="6"/>
        <end position="26"/>
    </location>
</feature>
<keyword evidence="1" id="KW-0472">Membrane</keyword>
<organism evidence="3">
    <name type="scientific">Candidatus Kentrum sp. SD</name>
    <dbReference type="NCBI Taxonomy" id="2126332"/>
    <lineage>
        <taxon>Bacteria</taxon>
        <taxon>Pseudomonadati</taxon>
        <taxon>Pseudomonadota</taxon>
        <taxon>Gammaproteobacteria</taxon>
        <taxon>Candidatus Kentrum</taxon>
    </lineage>
</organism>
<dbReference type="EMBL" id="CAADFU010000141">
    <property type="protein sequence ID" value="VFK48782.1"/>
    <property type="molecule type" value="Genomic_DNA"/>
</dbReference>
<sequence>MTTEITVALIAFVGVAMSVFTSWMMTRIKLAAETRKLDVQVQINYAAAFVERRHAAYPELYQLLSDLVKKLQFENVTTQYLVDLRTSVEKWCR</sequence>
<protein>
    <submittedName>
        <fullName evidence="3">Uncharacterized protein</fullName>
    </submittedName>
</protein>
<reference evidence="3" key="1">
    <citation type="submission" date="2019-02" db="EMBL/GenBank/DDBJ databases">
        <authorList>
            <person name="Gruber-Vodicka R. H."/>
            <person name="Seah K. B. B."/>
        </authorList>
    </citation>
    <scope>NUCLEOTIDE SEQUENCE</scope>
    <source>
        <strain evidence="3">BECK_S1320</strain>
        <strain evidence="2">BECK_S1321</strain>
    </source>
</reference>
<proteinExistence type="predicted"/>
<evidence type="ECO:0000313" key="2">
    <source>
        <dbReference type="EMBL" id="VFK43353.1"/>
    </source>
</evidence>
<evidence type="ECO:0000313" key="3">
    <source>
        <dbReference type="EMBL" id="VFK48782.1"/>
    </source>
</evidence>
<dbReference type="EMBL" id="CAADFR010000144">
    <property type="protein sequence ID" value="VFK43353.1"/>
    <property type="molecule type" value="Genomic_DNA"/>
</dbReference>
<dbReference type="AlphaFoldDB" id="A0A450Z4U4"/>